<dbReference type="InterPro" id="IPR012337">
    <property type="entry name" value="RNaseH-like_sf"/>
</dbReference>
<dbReference type="GO" id="GO:0003887">
    <property type="term" value="F:DNA-directed DNA polymerase activity"/>
    <property type="evidence" value="ECO:0007669"/>
    <property type="project" value="UniProtKB-KW"/>
</dbReference>
<evidence type="ECO:0000256" key="6">
    <source>
        <dbReference type="ARBA" id="ARBA00022932"/>
    </source>
</evidence>
<keyword evidence="2" id="KW-0548">Nucleotidyltransferase</keyword>
<name>A0A0X8FEN8_9LACT</name>
<dbReference type="Pfam" id="PF00929">
    <property type="entry name" value="RNase_T"/>
    <property type="match status" value="1"/>
</dbReference>
<keyword evidence="5 10" id="KW-0269">Exonuclease</keyword>
<dbReference type="InterPro" id="IPR036397">
    <property type="entry name" value="RNaseH_sf"/>
</dbReference>
<dbReference type="OrthoDB" id="9804290at2"/>
<dbReference type="GO" id="GO:0045004">
    <property type="term" value="P:DNA replication proofreading"/>
    <property type="evidence" value="ECO:0007669"/>
    <property type="project" value="TreeGrafter"/>
</dbReference>
<keyword evidence="1" id="KW-0808">Transferase</keyword>
<evidence type="ECO:0000313" key="12">
    <source>
        <dbReference type="Proteomes" id="UP001069145"/>
    </source>
</evidence>
<dbReference type="FunFam" id="3.30.420.10:FF:000045">
    <property type="entry name" value="3'-5' exonuclease DinG"/>
    <property type="match status" value="1"/>
</dbReference>
<evidence type="ECO:0000259" key="8">
    <source>
        <dbReference type="SMART" id="SM00479"/>
    </source>
</evidence>
<keyword evidence="5 10" id="KW-0378">Hydrolase</keyword>
<gene>
    <name evidence="10" type="ORF">I6G68_04765</name>
    <name evidence="9" type="ORF">ODY43_00040</name>
</gene>
<reference evidence="10 11" key="1">
    <citation type="submission" date="2020-12" db="EMBL/GenBank/DDBJ databases">
        <title>FDA dAtabase for Regulatory Grade micrObial Sequences (FDA-ARGOS): Supporting development and validation of Infectious Disease Dx tests.</title>
        <authorList>
            <person name="Sproer C."/>
            <person name="Gronow S."/>
            <person name="Severitt S."/>
            <person name="Schroder I."/>
            <person name="Tallon L."/>
            <person name="Sadzewicz L."/>
            <person name="Zhao X."/>
            <person name="Boylan J."/>
            <person name="Ott S."/>
            <person name="Bowen H."/>
            <person name="Vavikolanu K."/>
            <person name="Mehta A."/>
            <person name="Aluvathingal J."/>
            <person name="Nadendla S."/>
            <person name="Lowell S."/>
            <person name="Myers T."/>
            <person name="Yan Y."/>
            <person name="Sichtig H."/>
        </authorList>
    </citation>
    <scope>NUCLEOTIDE SEQUENCE [LARGE SCALE GENOMIC DNA]</scope>
    <source>
        <strain evidence="10 11">FDAARGOS_911</strain>
    </source>
</reference>
<evidence type="ECO:0000313" key="10">
    <source>
        <dbReference type="EMBL" id="QPS00720.1"/>
    </source>
</evidence>
<evidence type="ECO:0000256" key="3">
    <source>
        <dbReference type="ARBA" id="ARBA00022705"/>
    </source>
</evidence>
<dbReference type="CDD" id="cd06127">
    <property type="entry name" value="DEDDh"/>
    <property type="match status" value="1"/>
</dbReference>
<dbReference type="GO" id="GO:0005829">
    <property type="term" value="C:cytosol"/>
    <property type="evidence" value="ECO:0007669"/>
    <property type="project" value="TreeGrafter"/>
</dbReference>
<dbReference type="Proteomes" id="UP001069145">
    <property type="component" value="Unassembled WGS sequence"/>
</dbReference>
<dbReference type="GO" id="GO:0008408">
    <property type="term" value="F:3'-5' exonuclease activity"/>
    <property type="evidence" value="ECO:0007669"/>
    <property type="project" value="TreeGrafter"/>
</dbReference>
<dbReference type="RefSeq" id="WP_060778403.1">
    <property type="nucleotide sequence ID" value="NZ_CAJHLF010000008.1"/>
</dbReference>
<evidence type="ECO:0000256" key="2">
    <source>
        <dbReference type="ARBA" id="ARBA00022695"/>
    </source>
</evidence>
<dbReference type="KEGG" id="aun:AWM73_05285"/>
<evidence type="ECO:0000256" key="4">
    <source>
        <dbReference type="ARBA" id="ARBA00022722"/>
    </source>
</evidence>
<evidence type="ECO:0000313" key="9">
    <source>
        <dbReference type="EMBL" id="MCY3052395.1"/>
    </source>
</evidence>
<dbReference type="SMART" id="SM00479">
    <property type="entry name" value="EXOIII"/>
    <property type="match status" value="1"/>
</dbReference>
<dbReference type="GO" id="GO:0003676">
    <property type="term" value="F:nucleic acid binding"/>
    <property type="evidence" value="ECO:0007669"/>
    <property type="project" value="InterPro"/>
</dbReference>
<evidence type="ECO:0000256" key="7">
    <source>
        <dbReference type="ARBA" id="ARBA00070925"/>
    </source>
</evidence>
<dbReference type="SUPFAM" id="SSF53098">
    <property type="entry name" value="Ribonuclease H-like"/>
    <property type="match status" value="1"/>
</dbReference>
<dbReference type="PANTHER" id="PTHR30231">
    <property type="entry name" value="DNA POLYMERASE III SUBUNIT EPSILON"/>
    <property type="match status" value="1"/>
</dbReference>
<dbReference type="GeneID" id="35767678"/>
<accession>A0A0X8FEN8</accession>
<dbReference type="PANTHER" id="PTHR30231:SF41">
    <property type="entry name" value="DNA POLYMERASE III SUBUNIT EPSILON"/>
    <property type="match status" value="1"/>
</dbReference>
<dbReference type="EMBL" id="CP065662">
    <property type="protein sequence ID" value="QPS00720.1"/>
    <property type="molecule type" value="Genomic_DNA"/>
</dbReference>
<reference evidence="9" key="2">
    <citation type="submission" date="2022-09" db="EMBL/GenBank/DDBJ databases">
        <title>Aerococcus urinae taxonomy study.</title>
        <authorList>
            <person name="Christensen J."/>
            <person name="Senneby E."/>
        </authorList>
    </citation>
    <scope>NUCLEOTIDE SEQUENCE</scope>
    <source>
        <strain evidence="9">NLD-066-U95</strain>
    </source>
</reference>
<evidence type="ECO:0000313" key="11">
    <source>
        <dbReference type="Proteomes" id="UP000594771"/>
    </source>
</evidence>
<dbReference type="EMBL" id="JAOTML010000001">
    <property type="protein sequence ID" value="MCY3052395.1"/>
    <property type="molecule type" value="Genomic_DNA"/>
</dbReference>
<keyword evidence="6" id="KW-0239">DNA-directed DNA polymerase</keyword>
<proteinExistence type="predicted"/>
<protein>
    <recommendedName>
        <fullName evidence="7">DNA polymerase III polC-type</fullName>
    </recommendedName>
</protein>
<evidence type="ECO:0000256" key="1">
    <source>
        <dbReference type="ARBA" id="ARBA00022679"/>
    </source>
</evidence>
<dbReference type="InterPro" id="IPR013520">
    <property type="entry name" value="Ribonucl_H"/>
</dbReference>
<dbReference type="Proteomes" id="UP000594771">
    <property type="component" value="Chromosome"/>
</dbReference>
<evidence type="ECO:0000256" key="5">
    <source>
        <dbReference type="ARBA" id="ARBA00022839"/>
    </source>
</evidence>
<dbReference type="Gene3D" id="3.30.420.10">
    <property type="entry name" value="Ribonuclease H-like superfamily/Ribonuclease H"/>
    <property type="match status" value="1"/>
</dbReference>
<keyword evidence="12" id="KW-1185">Reference proteome</keyword>
<sequence length="173" mass="19416">MTYNIFSQVPSEYVAFDLETTGLGFSSKIIQISAVHFKGGEEIGAFDQLINPERTIPAKITQLTGISDEDVYLSPTIDLVIQDFMTFIKDLPLAGYNSKKFDIPMLRANTGIDLSSLPHMDVLEMARLSPIRTQNYKLTTVKAYYGIQNRAHDSLNDSRATALILEEFRKGNF</sequence>
<dbReference type="AlphaFoldDB" id="A0A0X8FEN8"/>
<keyword evidence="4" id="KW-0540">Nuclease</keyword>
<feature type="domain" description="Exonuclease" evidence="8">
    <location>
        <begin position="12"/>
        <end position="173"/>
    </location>
</feature>
<organism evidence="10 11">
    <name type="scientific">Aerococcus urinae</name>
    <dbReference type="NCBI Taxonomy" id="1376"/>
    <lineage>
        <taxon>Bacteria</taxon>
        <taxon>Bacillati</taxon>
        <taxon>Bacillota</taxon>
        <taxon>Bacilli</taxon>
        <taxon>Lactobacillales</taxon>
        <taxon>Aerococcaceae</taxon>
        <taxon>Aerococcus</taxon>
    </lineage>
</organism>
<keyword evidence="3" id="KW-0235">DNA replication</keyword>